<reference evidence="1" key="1">
    <citation type="submission" date="2021-03" db="EMBL/GenBank/DDBJ databases">
        <title>Alkalibacter marinus sp. nov., isolated from tidal flat sediment.</title>
        <authorList>
            <person name="Namirimu T."/>
            <person name="Yang J.-A."/>
            <person name="Yang S.-H."/>
            <person name="Kim Y.-J."/>
            <person name="Kwon K.K."/>
        </authorList>
    </citation>
    <scope>NUCLEOTIDE SEQUENCE</scope>
    <source>
        <strain evidence="1">ES005</strain>
    </source>
</reference>
<dbReference type="RefSeq" id="WP_207299986.1">
    <property type="nucleotide sequence ID" value="NZ_CP071444.1"/>
</dbReference>
<dbReference type="Proteomes" id="UP000663499">
    <property type="component" value="Chromosome"/>
</dbReference>
<organism evidence="1 2">
    <name type="scientific">Alkalibacter rhizosphaerae</name>
    <dbReference type="NCBI Taxonomy" id="2815577"/>
    <lineage>
        <taxon>Bacteria</taxon>
        <taxon>Bacillati</taxon>
        <taxon>Bacillota</taxon>
        <taxon>Clostridia</taxon>
        <taxon>Eubacteriales</taxon>
        <taxon>Eubacteriaceae</taxon>
        <taxon>Alkalibacter</taxon>
    </lineage>
</organism>
<dbReference type="PANTHER" id="PTHR40278">
    <property type="entry name" value="DNA UTILIZATION PROTEIN HOFN"/>
    <property type="match status" value="1"/>
</dbReference>
<evidence type="ECO:0000313" key="1">
    <source>
        <dbReference type="EMBL" id="QSX08645.1"/>
    </source>
</evidence>
<accession>A0A974XHA1</accession>
<sequence>MRDINLLPKDLNLKKDVKKKRSMNILLVLLVLALLLVGYGALYSFNRQTERDLVDVENQIAALAEVQARKTLVEKKQQELAYREQRSSELDVNKINFYNLLTKVETTLPESVSFITQNTGSGTMTISGVAKSRDEVADFAAKLNQIDNVSNVWINSVRAADNDIYEFNMNLVYSNGGDQQ</sequence>
<dbReference type="AlphaFoldDB" id="A0A974XHA1"/>
<dbReference type="Pfam" id="PF05137">
    <property type="entry name" value="PilN"/>
    <property type="match status" value="1"/>
</dbReference>
<protein>
    <submittedName>
        <fullName evidence="1">PilN domain-containing protein</fullName>
    </submittedName>
</protein>
<evidence type="ECO:0000313" key="2">
    <source>
        <dbReference type="Proteomes" id="UP000663499"/>
    </source>
</evidence>
<dbReference type="EMBL" id="CP071444">
    <property type="protein sequence ID" value="QSX08645.1"/>
    <property type="molecule type" value="Genomic_DNA"/>
</dbReference>
<keyword evidence="2" id="KW-1185">Reference proteome</keyword>
<dbReference type="PANTHER" id="PTHR40278:SF1">
    <property type="entry name" value="DNA UTILIZATION PROTEIN HOFN"/>
    <property type="match status" value="1"/>
</dbReference>
<proteinExistence type="predicted"/>
<dbReference type="InterPro" id="IPR052534">
    <property type="entry name" value="Extracell_DNA_Util/SecSys_Comp"/>
</dbReference>
<gene>
    <name evidence="1" type="ORF">J0B03_00705</name>
</gene>
<dbReference type="KEGG" id="alka:J0B03_00705"/>
<dbReference type="InterPro" id="IPR007813">
    <property type="entry name" value="PilN"/>
</dbReference>
<name>A0A974XHA1_9FIRM</name>